<sequence>MLQLHFHQWSTGGTSAIMCPYIAVRHQSPQRPTLGLIVHRSDEELRCFDERGFLVPIELSVMQIPLSEDLSRMAFLSGKVSAVGMESLTSNKRRCVCIRHI</sequence>
<keyword evidence="2" id="KW-1185">Reference proteome</keyword>
<accession>A0A7Y9TM59</accession>
<evidence type="ECO:0000313" key="2">
    <source>
        <dbReference type="Proteomes" id="UP000589520"/>
    </source>
</evidence>
<dbReference type="Proteomes" id="UP000589520">
    <property type="component" value="Unassembled WGS sequence"/>
</dbReference>
<gene>
    <name evidence="1" type="ORF">HDF17_003137</name>
</gene>
<dbReference type="EMBL" id="JACCCW010000002">
    <property type="protein sequence ID" value="NYF80817.1"/>
    <property type="molecule type" value="Genomic_DNA"/>
</dbReference>
<comment type="caution">
    <text evidence="1">The sequence shown here is derived from an EMBL/GenBank/DDBJ whole genome shotgun (WGS) entry which is preliminary data.</text>
</comment>
<organism evidence="1 2">
    <name type="scientific">Granulicella arctica</name>
    <dbReference type="NCBI Taxonomy" id="940613"/>
    <lineage>
        <taxon>Bacteria</taxon>
        <taxon>Pseudomonadati</taxon>
        <taxon>Acidobacteriota</taxon>
        <taxon>Terriglobia</taxon>
        <taxon>Terriglobales</taxon>
        <taxon>Acidobacteriaceae</taxon>
        <taxon>Granulicella</taxon>
    </lineage>
</organism>
<name>A0A7Y9TM59_9BACT</name>
<dbReference type="AlphaFoldDB" id="A0A7Y9TM59"/>
<reference evidence="1 2" key="1">
    <citation type="submission" date="2020-07" db="EMBL/GenBank/DDBJ databases">
        <title>Genomic Encyclopedia of Type Strains, Phase IV (KMG-V): Genome sequencing to study the core and pangenomes of soil and plant-associated prokaryotes.</title>
        <authorList>
            <person name="Whitman W."/>
        </authorList>
    </citation>
    <scope>NUCLEOTIDE SEQUENCE [LARGE SCALE GENOMIC DNA]</scope>
    <source>
        <strain evidence="1 2">X4EP2</strain>
    </source>
</reference>
<protein>
    <submittedName>
        <fullName evidence="1">Uncharacterized protein</fullName>
    </submittedName>
</protein>
<evidence type="ECO:0000313" key="1">
    <source>
        <dbReference type="EMBL" id="NYF80817.1"/>
    </source>
</evidence>
<proteinExistence type="predicted"/>